<comment type="caution">
    <text evidence="5">The sequence shown here is derived from an EMBL/GenBank/DDBJ whole genome shotgun (WGS) entry which is preliminary data.</text>
</comment>
<dbReference type="SUPFAM" id="SSF51556">
    <property type="entry name" value="Metallo-dependent hydrolases"/>
    <property type="match status" value="1"/>
</dbReference>
<organism evidence="5 6">
    <name type="scientific">Luteimonas terrae</name>
    <dbReference type="NCBI Taxonomy" id="1530191"/>
    <lineage>
        <taxon>Bacteria</taxon>
        <taxon>Pseudomonadati</taxon>
        <taxon>Pseudomonadota</taxon>
        <taxon>Gammaproteobacteria</taxon>
        <taxon>Lysobacterales</taxon>
        <taxon>Lysobacteraceae</taxon>
        <taxon>Luteimonas</taxon>
    </lineage>
</organism>
<keyword evidence="2 5" id="KW-0378">Hydrolase</keyword>
<dbReference type="PROSITE" id="PS51257">
    <property type="entry name" value="PROKAR_LIPOPROTEIN"/>
    <property type="match status" value="1"/>
</dbReference>
<dbReference type="InterPro" id="IPR006680">
    <property type="entry name" value="Amidohydro-rel"/>
</dbReference>
<feature type="signal peptide" evidence="3">
    <location>
        <begin position="1"/>
        <end position="23"/>
    </location>
</feature>
<comment type="similarity">
    <text evidence="1">Belongs to the metallo-dependent hydrolases superfamily. ATZ/TRZ family.</text>
</comment>
<dbReference type="Gene3D" id="3.20.20.140">
    <property type="entry name" value="Metal-dependent hydrolases"/>
    <property type="match status" value="1"/>
</dbReference>
<dbReference type="SUPFAM" id="SSF51338">
    <property type="entry name" value="Composite domain of metallo-dependent hydrolases"/>
    <property type="match status" value="2"/>
</dbReference>
<protein>
    <submittedName>
        <fullName evidence="5">Hydrolase</fullName>
    </submittedName>
</protein>
<dbReference type="InterPro" id="IPR011059">
    <property type="entry name" value="Metal-dep_hydrolase_composite"/>
</dbReference>
<name>A0A4R5UEA6_9GAMM</name>
<dbReference type="Pfam" id="PF01979">
    <property type="entry name" value="Amidohydro_1"/>
    <property type="match status" value="1"/>
</dbReference>
<dbReference type="Gene3D" id="2.30.40.10">
    <property type="entry name" value="Urease, subunit C, domain 1"/>
    <property type="match status" value="1"/>
</dbReference>
<gene>
    <name evidence="5" type="ORF">E2F49_05830</name>
</gene>
<accession>A0A4R5UEA6</accession>
<evidence type="ECO:0000256" key="3">
    <source>
        <dbReference type="SAM" id="SignalP"/>
    </source>
</evidence>
<dbReference type="PANTHER" id="PTHR43794:SF11">
    <property type="entry name" value="AMIDOHYDROLASE-RELATED DOMAIN-CONTAINING PROTEIN"/>
    <property type="match status" value="1"/>
</dbReference>
<dbReference type="InterPro" id="IPR032466">
    <property type="entry name" value="Metal_Hydrolase"/>
</dbReference>
<feature type="domain" description="Amidohydrolase-related" evidence="4">
    <location>
        <begin position="85"/>
        <end position="427"/>
    </location>
</feature>
<dbReference type="EMBL" id="SMTG01000002">
    <property type="protein sequence ID" value="TDK33526.1"/>
    <property type="molecule type" value="Genomic_DNA"/>
</dbReference>
<evidence type="ECO:0000256" key="1">
    <source>
        <dbReference type="ARBA" id="ARBA00006745"/>
    </source>
</evidence>
<dbReference type="PANTHER" id="PTHR43794">
    <property type="entry name" value="AMINOHYDROLASE SSNA-RELATED"/>
    <property type="match status" value="1"/>
</dbReference>
<keyword evidence="3" id="KW-0732">Signal</keyword>
<evidence type="ECO:0000256" key="2">
    <source>
        <dbReference type="ARBA" id="ARBA00022801"/>
    </source>
</evidence>
<sequence length="462" mass="48772">MPRAPLRLLVGVSLATSATLACAGEVDRPALLIESAHVMTMTSEGDLADTDVLLRDGHIVAIGRDLDPATHGVSRVERIDARGHVVLPGFVDTHSHLWTTTMRGRFGGTDGTRFFPVSTALGAVMTAGDIGIAMRLGALELIDGGITTTADFFDNVLTPAHAEAGLTALDASGIRGRLHYGGRDRSTRYPIDLDHLGRLAEARAPGSRVGLGLAWRLPRDRDDPANWAVRQREYDAARRLGLPVQVHVSGEPGPMFDALIERDYLAPGVEVVHATDATPRQLAALDAAGASLSLTPISEHRVGYGLTRLAAFSGVDRQGLGIDGNALAGSADMFATMRLAALTWTGDAREETAVQPRRLLELATVGGARALRMEDAIGSLAPGLRADVQLVRLDALHLAGHAGEDPASLLVWSARPSDVATVIVDGIVRKRDGVLVDVDLPALVREANASAAAIRSRAQAPD</sequence>
<dbReference type="Proteomes" id="UP000295543">
    <property type="component" value="Unassembled WGS sequence"/>
</dbReference>
<feature type="chain" id="PRO_5020226453" evidence="3">
    <location>
        <begin position="24"/>
        <end position="462"/>
    </location>
</feature>
<dbReference type="OrthoDB" id="9807210at2"/>
<reference evidence="5 6" key="1">
    <citation type="submission" date="2019-03" db="EMBL/GenBank/DDBJ databases">
        <title>Luteimonas zhaokaii sp.nov., isolated from the rectal contents of Plateau pika in Yushu, Qinghai Province, China.</title>
        <authorList>
            <person name="Zhang G."/>
        </authorList>
    </citation>
    <scope>NUCLEOTIDE SEQUENCE [LARGE SCALE GENOMIC DNA]</scope>
    <source>
        <strain evidence="5 6">THG-MD21</strain>
    </source>
</reference>
<evidence type="ECO:0000313" key="5">
    <source>
        <dbReference type="EMBL" id="TDK33526.1"/>
    </source>
</evidence>
<dbReference type="AlphaFoldDB" id="A0A4R5UEA6"/>
<evidence type="ECO:0000259" key="4">
    <source>
        <dbReference type="Pfam" id="PF01979"/>
    </source>
</evidence>
<proteinExistence type="inferred from homology"/>
<dbReference type="GO" id="GO:0016810">
    <property type="term" value="F:hydrolase activity, acting on carbon-nitrogen (but not peptide) bonds"/>
    <property type="evidence" value="ECO:0007669"/>
    <property type="project" value="InterPro"/>
</dbReference>
<keyword evidence="6" id="KW-1185">Reference proteome</keyword>
<evidence type="ECO:0000313" key="6">
    <source>
        <dbReference type="Proteomes" id="UP000295543"/>
    </source>
</evidence>
<dbReference type="InterPro" id="IPR050287">
    <property type="entry name" value="MTA/SAH_deaminase"/>
</dbReference>